<dbReference type="InterPro" id="IPR016169">
    <property type="entry name" value="FAD-bd_PCMH_sub2"/>
</dbReference>
<dbReference type="InterPro" id="IPR036318">
    <property type="entry name" value="FAD-bd_PCMH-like_sf"/>
</dbReference>
<comment type="caution">
    <text evidence="5">The sequence shown here is derived from an EMBL/GenBank/DDBJ whole genome shotgun (WGS) entry which is preliminary data.</text>
</comment>
<dbReference type="InterPro" id="IPR005107">
    <property type="entry name" value="CO_DH_flav_C"/>
</dbReference>
<dbReference type="InterPro" id="IPR036683">
    <property type="entry name" value="CO_DH_flav_C_dom_sf"/>
</dbReference>
<dbReference type="Gene3D" id="3.30.390.50">
    <property type="entry name" value="CO dehydrogenase flavoprotein, C-terminal domain"/>
    <property type="match status" value="1"/>
</dbReference>
<evidence type="ECO:0000256" key="2">
    <source>
        <dbReference type="ARBA" id="ARBA00022827"/>
    </source>
</evidence>
<protein>
    <submittedName>
        <fullName evidence="5">FAD binding domain-containing protein</fullName>
    </submittedName>
</protein>
<gene>
    <name evidence="5" type="ORF">ACFPGP_05865</name>
</gene>
<accession>A0ABW0BG77</accession>
<dbReference type="RefSeq" id="WP_378588186.1">
    <property type="nucleotide sequence ID" value="NZ_JBHSKD010000006.1"/>
</dbReference>
<dbReference type="InterPro" id="IPR051312">
    <property type="entry name" value="Diverse_Substr_Oxidored"/>
</dbReference>
<dbReference type="Proteomes" id="UP001596087">
    <property type="component" value="Unassembled WGS sequence"/>
</dbReference>
<dbReference type="EMBL" id="JBHSKD010000006">
    <property type="protein sequence ID" value="MFC5176188.1"/>
    <property type="molecule type" value="Genomic_DNA"/>
</dbReference>
<organism evidence="5 6">
    <name type="scientific">Nocardioides taihuensis</name>
    <dbReference type="NCBI Taxonomy" id="1835606"/>
    <lineage>
        <taxon>Bacteria</taxon>
        <taxon>Bacillati</taxon>
        <taxon>Actinomycetota</taxon>
        <taxon>Actinomycetes</taxon>
        <taxon>Propionibacteriales</taxon>
        <taxon>Nocardioidaceae</taxon>
        <taxon>Nocardioides</taxon>
    </lineage>
</organism>
<dbReference type="InterPro" id="IPR016166">
    <property type="entry name" value="FAD-bd_PCMH"/>
</dbReference>
<sequence length="294" mass="30891">MASPVQFHAATSLDDALERLERLGPDARVLAGGTDVMIQLHGGQISARELVHIEGIPGLAELTAEESGLSLGAMVTHENIWRHPVAAGYASLSEAARQVGGWQTQTLGTVVGNVVNASPAADLVPGLLVHDAVLHLAKRGSERTVPIGEFILGRRQTAREAEELVTRITTGPLPAGTAEAFVKVGRRRAMEVSILAVAARLTIDPSSGTITDARVAVGAASAVPYRAVDAERLLVGAHPGDEVFREAGRAALDGADPIDDVRASRRYRLTVLPRAVERALARAAGRTDETRSAA</sequence>
<dbReference type="InterPro" id="IPR002346">
    <property type="entry name" value="Mopterin_DH_FAD-bd"/>
</dbReference>
<dbReference type="SUPFAM" id="SSF56176">
    <property type="entry name" value="FAD-binding/transporter-associated domain-like"/>
    <property type="match status" value="1"/>
</dbReference>
<evidence type="ECO:0000313" key="5">
    <source>
        <dbReference type="EMBL" id="MFC5176188.1"/>
    </source>
</evidence>
<keyword evidence="1" id="KW-0285">Flavoprotein</keyword>
<proteinExistence type="predicted"/>
<keyword evidence="3" id="KW-0560">Oxidoreductase</keyword>
<evidence type="ECO:0000256" key="1">
    <source>
        <dbReference type="ARBA" id="ARBA00022630"/>
    </source>
</evidence>
<reference evidence="6" key="1">
    <citation type="journal article" date="2019" name="Int. J. Syst. Evol. Microbiol.">
        <title>The Global Catalogue of Microorganisms (GCM) 10K type strain sequencing project: providing services to taxonomists for standard genome sequencing and annotation.</title>
        <authorList>
            <consortium name="The Broad Institute Genomics Platform"/>
            <consortium name="The Broad Institute Genome Sequencing Center for Infectious Disease"/>
            <person name="Wu L."/>
            <person name="Ma J."/>
        </authorList>
    </citation>
    <scope>NUCLEOTIDE SEQUENCE [LARGE SCALE GENOMIC DNA]</scope>
    <source>
        <strain evidence="6">DFY41</strain>
    </source>
</reference>
<keyword evidence="6" id="KW-1185">Reference proteome</keyword>
<keyword evidence="2" id="KW-0274">FAD</keyword>
<name>A0ABW0BG77_9ACTN</name>
<dbReference type="SUPFAM" id="SSF55447">
    <property type="entry name" value="CO dehydrogenase flavoprotein C-terminal domain-like"/>
    <property type="match status" value="1"/>
</dbReference>
<evidence type="ECO:0000256" key="3">
    <source>
        <dbReference type="ARBA" id="ARBA00023002"/>
    </source>
</evidence>
<dbReference type="PANTHER" id="PTHR42659">
    <property type="entry name" value="XANTHINE DEHYDROGENASE SUBUNIT C-RELATED"/>
    <property type="match status" value="1"/>
</dbReference>
<dbReference type="Pfam" id="PF03450">
    <property type="entry name" value="CO_deh_flav_C"/>
    <property type="match status" value="1"/>
</dbReference>
<dbReference type="Gene3D" id="3.30.465.10">
    <property type="match status" value="1"/>
</dbReference>
<dbReference type="PANTHER" id="PTHR42659:SF2">
    <property type="entry name" value="XANTHINE DEHYDROGENASE SUBUNIT C-RELATED"/>
    <property type="match status" value="1"/>
</dbReference>
<evidence type="ECO:0000313" key="6">
    <source>
        <dbReference type="Proteomes" id="UP001596087"/>
    </source>
</evidence>
<dbReference type="Gene3D" id="3.30.43.10">
    <property type="entry name" value="Uridine Diphospho-n-acetylenolpyruvylglucosamine Reductase, domain 2"/>
    <property type="match status" value="1"/>
</dbReference>
<dbReference type="SMART" id="SM01092">
    <property type="entry name" value="CO_deh_flav_C"/>
    <property type="match status" value="1"/>
</dbReference>
<dbReference type="Pfam" id="PF00941">
    <property type="entry name" value="FAD_binding_5"/>
    <property type="match status" value="1"/>
</dbReference>
<dbReference type="PROSITE" id="PS51387">
    <property type="entry name" value="FAD_PCMH"/>
    <property type="match status" value="1"/>
</dbReference>
<dbReference type="InterPro" id="IPR016167">
    <property type="entry name" value="FAD-bd_PCMH_sub1"/>
</dbReference>
<feature type="domain" description="FAD-binding PCMH-type" evidence="4">
    <location>
        <begin position="1"/>
        <end position="175"/>
    </location>
</feature>
<evidence type="ECO:0000259" key="4">
    <source>
        <dbReference type="PROSITE" id="PS51387"/>
    </source>
</evidence>